<accession>B0DH86</accession>
<feature type="compositionally biased region" description="Pro residues" evidence="1">
    <location>
        <begin position="1049"/>
        <end position="1065"/>
    </location>
</feature>
<feature type="compositionally biased region" description="Pro residues" evidence="1">
    <location>
        <begin position="38"/>
        <end position="49"/>
    </location>
</feature>
<name>B0DH86_LACBS</name>
<feature type="compositionally biased region" description="Polar residues" evidence="1">
    <location>
        <begin position="8"/>
        <end position="25"/>
    </location>
</feature>
<keyword evidence="3" id="KW-1185">Reference proteome</keyword>
<dbReference type="HOGENOM" id="CLU_009876_0_0_1"/>
<dbReference type="KEGG" id="lbc:LACBIDRAFT_329158"/>
<evidence type="ECO:0000256" key="1">
    <source>
        <dbReference type="SAM" id="MobiDB-lite"/>
    </source>
</evidence>
<dbReference type="InParanoid" id="B0DH86"/>
<feature type="region of interest" description="Disordered" evidence="1">
    <location>
        <begin position="793"/>
        <end position="857"/>
    </location>
</feature>
<dbReference type="Proteomes" id="UP000001194">
    <property type="component" value="Unassembled WGS sequence"/>
</dbReference>
<feature type="region of interest" description="Disordered" evidence="1">
    <location>
        <begin position="896"/>
        <end position="996"/>
    </location>
</feature>
<gene>
    <name evidence="2" type="ORF">LACBIDRAFT_329158</name>
</gene>
<dbReference type="GeneID" id="6078967"/>
<dbReference type="EMBL" id="DS547110">
    <property type="protein sequence ID" value="EDR06065.1"/>
    <property type="molecule type" value="Genomic_DNA"/>
</dbReference>
<evidence type="ECO:0000313" key="3">
    <source>
        <dbReference type="Proteomes" id="UP000001194"/>
    </source>
</evidence>
<dbReference type="RefSeq" id="XP_001883353.1">
    <property type="nucleotide sequence ID" value="XM_001883318.1"/>
</dbReference>
<feature type="region of interest" description="Disordered" evidence="1">
    <location>
        <begin position="606"/>
        <end position="634"/>
    </location>
</feature>
<sequence length="1111" mass="120110">MAEGRYNLHQTLHLTPKSKTSQATLTRRKNRKGTASPSPSPTPPLPPQPNFCLMTSVPESFDMDTGKGSSGQFDDMPASDGGYETIRPLPDAEDHEVDPTMAEVDYWLGAGASQEIASMCVDADLSPDEDISPSSVEGNPRASAVPLSVDEELENRPPQDGRGSPYVNPVDAPLAPPLPDNPFPPLNPYPQFIFPDPMLTNISVQNDAPKEVLPRAHDFALPWLVLDDLPIYGPSSTLPKDMAKEAYFKALGFGPPGALSVDHTPSSALPSNMAKEAYLQALGFGPPGALSVDCTPSLTERPARTSSSALPIETNKEDNLLAHGFGPPGALPGGFEVQAHLTHPKTSLGTSEADFNVPAEDEDSFLFPNSDDSPLADDVTRNMDESKEPVPRQQAGRISSSSWDVLNTGFQKIDDIIDQLANKTGRTHENIITLWKRTHAHECTGSMWNKYQKYFLANREKEHRRIGDSRANCRTCLVGFKEHEPRWREILEAYDEVLAASNVHSTISQRTRKFDRLVSQLKRVTNKAAEQDGFESLFVLVGNSIHEDVGLSQVHLLAGAEEFLQERLHMDHDTMSGLFKNHVCNRISLGLQTRLETDWKSLAEAVNTTNPKKPGPDGDSSNSSDDDDNTSKSSGLTLEKAKVIIKTGLQNLLEPYDLRLSFESIPWSKLSTTLAPAGLRIENWTRGVDFPRSIAKGATGIKDLGIGAIRRFAESFASDATRIRVVRADPEMLLTSKVPLYMEAPPGPSSVTKVTRRGYLDGHVDQIMDRSQEKHPRIAKLPPAHEIIEIKSSPPLDRPTMAPLKRRPTKKSKEIVSSSDISDADADDTLESMVTSKSEKAKTTAKALKGKGKATATKTTAMGTASGLGAAPAAPSDQLKLISAFSAVSRAVAAMSTSKPSPPTVNPAGSARIQPHPIKHQPPAISAARDPFTVKEAGASGNPKGVSMRPVAPSTSTIHKSTTTSKRGNQQETSHQRRQTNEFSTCDDKPLEEPIVIPKPTSSVEDTLVPGATSMPTPPPTQGAGVNPTQGYQWPYGFFPPFSFPPGYPAPPPGWTFPGMPPWNPDRPAGSASDSAPVPPYPPHLYFPQGAFPTPSAKPAEGEPGPSRLTS</sequence>
<feature type="region of interest" description="Disordered" evidence="1">
    <location>
        <begin position="361"/>
        <end position="398"/>
    </location>
</feature>
<feature type="region of interest" description="Disordered" evidence="1">
    <location>
        <begin position="1049"/>
        <end position="1111"/>
    </location>
</feature>
<feature type="region of interest" description="Disordered" evidence="1">
    <location>
        <begin position="1008"/>
        <end position="1029"/>
    </location>
</feature>
<feature type="compositionally biased region" description="Low complexity" evidence="1">
    <location>
        <begin position="954"/>
        <end position="966"/>
    </location>
</feature>
<dbReference type="AlphaFoldDB" id="B0DH86"/>
<evidence type="ECO:0000313" key="2">
    <source>
        <dbReference type="EMBL" id="EDR06065.1"/>
    </source>
</evidence>
<dbReference type="OrthoDB" id="3071219at2759"/>
<feature type="region of interest" description="Disordered" evidence="1">
    <location>
        <begin position="1"/>
        <end position="78"/>
    </location>
</feature>
<reference evidence="2 3" key="1">
    <citation type="journal article" date="2008" name="Nature">
        <title>The genome of Laccaria bicolor provides insights into mycorrhizal symbiosis.</title>
        <authorList>
            <person name="Martin F."/>
            <person name="Aerts A."/>
            <person name="Ahren D."/>
            <person name="Brun A."/>
            <person name="Danchin E.G.J."/>
            <person name="Duchaussoy F."/>
            <person name="Gibon J."/>
            <person name="Kohler A."/>
            <person name="Lindquist E."/>
            <person name="Pereda V."/>
            <person name="Salamov A."/>
            <person name="Shapiro H.J."/>
            <person name="Wuyts J."/>
            <person name="Blaudez D."/>
            <person name="Buee M."/>
            <person name="Brokstein P."/>
            <person name="Canbaeck B."/>
            <person name="Cohen D."/>
            <person name="Courty P.E."/>
            <person name="Coutinho P.M."/>
            <person name="Delaruelle C."/>
            <person name="Detter J.C."/>
            <person name="Deveau A."/>
            <person name="DiFazio S."/>
            <person name="Duplessis S."/>
            <person name="Fraissinet-Tachet L."/>
            <person name="Lucic E."/>
            <person name="Frey-Klett P."/>
            <person name="Fourrey C."/>
            <person name="Feussner I."/>
            <person name="Gay G."/>
            <person name="Grimwood J."/>
            <person name="Hoegger P.J."/>
            <person name="Jain P."/>
            <person name="Kilaru S."/>
            <person name="Labbe J."/>
            <person name="Lin Y.C."/>
            <person name="Legue V."/>
            <person name="Le Tacon F."/>
            <person name="Marmeisse R."/>
            <person name="Melayah D."/>
            <person name="Montanini B."/>
            <person name="Muratet M."/>
            <person name="Nehls U."/>
            <person name="Niculita-Hirzel H."/>
            <person name="Oudot-Le Secq M.P."/>
            <person name="Peter M."/>
            <person name="Quesneville H."/>
            <person name="Rajashekar B."/>
            <person name="Reich M."/>
            <person name="Rouhier N."/>
            <person name="Schmutz J."/>
            <person name="Yin T."/>
            <person name="Chalot M."/>
            <person name="Henrissat B."/>
            <person name="Kuees U."/>
            <person name="Lucas S."/>
            <person name="Van de Peer Y."/>
            <person name="Podila G.K."/>
            <person name="Polle A."/>
            <person name="Pukkila P.J."/>
            <person name="Richardson P.M."/>
            <person name="Rouze P."/>
            <person name="Sanders I.R."/>
            <person name="Stajich J.E."/>
            <person name="Tunlid A."/>
            <person name="Tuskan G."/>
            <person name="Grigoriev I.V."/>
        </authorList>
    </citation>
    <scope>NUCLEOTIDE SEQUENCE [LARGE SCALE GENOMIC DNA]</scope>
    <source>
        <strain evidence="3">S238N-H82 / ATCC MYA-4686</strain>
    </source>
</reference>
<organism evidence="3">
    <name type="scientific">Laccaria bicolor (strain S238N-H82 / ATCC MYA-4686)</name>
    <name type="common">Bicoloured deceiver</name>
    <name type="synonym">Laccaria laccata var. bicolor</name>
    <dbReference type="NCBI Taxonomy" id="486041"/>
    <lineage>
        <taxon>Eukaryota</taxon>
        <taxon>Fungi</taxon>
        <taxon>Dikarya</taxon>
        <taxon>Basidiomycota</taxon>
        <taxon>Agaricomycotina</taxon>
        <taxon>Agaricomycetes</taxon>
        <taxon>Agaricomycetidae</taxon>
        <taxon>Agaricales</taxon>
        <taxon>Agaricineae</taxon>
        <taxon>Hydnangiaceae</taxon>
        <taxon>Laccaria</taxon>
    </lineage>
</organism>
<protein>
    <submittedName>
        <fullName evidence="2">Predicted protein</fullName>
    </submittedName>
</protein>
<feature type="compositionally biased region" description="Basic and acidic residues" evidence="1">
    <location>
        <begin position="378"/>
        <end position="390"/>
    </location>
</feature>
<feature type="region of interest" description="Disordered" evidence="1">
    <location>
        <begin position="125"/>
        <end position="182"/>
    </location>
</feature>
<proteinExistence type="predicted"/>